<feature type="region of interest" description="Disordered" evidence="1">
    <location>
        <begin position="1"/>
        <end position="61"/>
    </location>
</feature>
<reference evidence="3 4" key="1">
    <citation type="submission" date="2018-12" db="EMBL/GenBank/DDBJ databases">
        <authorList>
            <consortium name="Pathogen Informatics"/>
        </authorList>
    </citation>
    <scope>NUCLEOTIDE SEQUENCE [LARGE SCALE GENOMIC DNA]</scope>
    <source>
        <strain evidence="3 4">NCTC13652</strain>
    </source>
</reference>
<dbReference type="AlphaFoldDB" id="A0A448NXX1"/>
<gene>
    <name evidence="3" type="primary">yhaI_1</name>
    <name evidence="3" type="ORF">NCTC13652_00997</name>
</gene>
<dbReference type="PANTHER" id="PTHR34980">
    <property type="entry name" value="INNER MEMBRANE PROTEIN-RELATED-RELATED"/>
    <property type="match status" value="1"/>
</dbReference>
<dbReference type="EMBL" id="LR134473">
    <property type="protein sequence ID" value="VEI02810.1"/>
    <property type="molecule type" value="Genomic_DNA"/>
</dbReference>
<protein>
    <submittedName>
        <fullName evidence="3">Inner membrane protein yhaI</fullName>
    </submittedName>
</protein>
<feature type="transmembrane region" description="Helical" evidence="2">
    <location>
        <begin position="89"/>
        <end position="110"/>
    </location>
</feature>
<dbReference type="GeneID" id="82885469"/>
<dbReference type="PANTHER" id="PTHR34980:SF2">
    <property type="entry name" value="INNER MEMBRANE PROTEIN YHAH-RELATED"/>
    <property type="match status" value="1"/>
</dbReference>
<evidence type="ECO:0000256" key="2">
    <source>
        <dbReference type="SAM" id="Phobius"/>
    </source>
</evidence>
<proteinExistence type="predicted"/>
<sequence length="189" mass="20917">MTNPPLNPDDPNGQQPPSPYDQYAGAQDPYSQNPYPQDPYQQGPYQQNPYGAAGPAGGRPRPSVTFQQAIELFFKNYAVFNGRASRSEYWWVALFTFLVNAVLNGLARSIGDSGSMALTVVSSLWSLAILVPSLAICWRRLHDTGRPGGWFFIVLIPIVGWIILIVFLAGPSRQDAWQRFDNGTLPVES</sequence>
<dbReference type="RefSeq" id="WP_028703503.1">
    <property type="nucleotide sequence ID" value="NZ_CP040635.1"/>
</dbReference>
<accession>A0A448NXX1</accession>
<dbReference type="GO" id="GO:0005886">
    <property type="term" value="C:plasma membrane"/>
    <property type="evidence" value="ECO:0007669"/>
    <property type="project" value="TreeGrafter"/>
</dbReference>
<dbReference type="STRING" id="1122997.GCA_000425285_02049"/>
<keyword evidence="4" id="KW-1185">Reference proteome</keyword>
<feature type="transmembrane region" description="Helical" evidence="2">
    <location>
        <begin position="150"/>
        <end position="170"/>
    </location>
</feature>
<name>A0A448NXX1_9ACTN</name>
<evidence type="ECO:0000313" key="4">
    <source>
        <dbReference type="Proteomes" id="UP000277858"/>
    </source>
</evidence>
<evidence type="ECO:0000313" key="3">
    <source>
        <dbReference type="EMBL" id="VEI02810.1"/>
    </source>
</evidence>
<dbReference type="Proteomes" id="UP000277858">
    <property type="component" value="Chromosome"/>
</dbReference>
<feature type="compositionally biased region" description="Low complexity" evidence="1">
    <location>
        <begin position="27"/>
        <end position="61"/>
    </location>
</feature>
<evidence type="ECO:0000256" key="1">
    <source>
        <dbReference type="SAM" id="MobiDB-lite"/>
    </source>
</evidence>
<keyword evidence="2" id="KW-0472">Membrane</keyword>
<organism evidence="3 4">
    <name type="scientific">Acidipropionibacterium jensenii</name>
    <dbReference type="NCBI Taxonomy" id="1749"/>
    <lineage>
        <taxon>Bacteria</taxon>
        <taxon>Bacillati</taxon>
        <taxon>Actinomycetota</taxon>
        <taxon>Actinomycetes</taxon>
        <taxon>Propionibacteriales</taxon>
        <taxon>Propionibacteriaceae</taxon>
        <taxon>Acidipropionibacterium</taxon>
    </lineage>
</organism>
<feature type="compositionally biased region" description="Pro residues" evidence="1">
    <location>
        <begin position="1"/>
        <end position="19"/>
    </location>
</feature>
<keyword evidence="2" id="KW-1133">Transmembrane helix</keyword>
<dbReference type="InterPro" id="IPR008523">
    <property type="entry name" value="DUF805"/>
</dbReference>
<dbReference type="OrthoDB" id="9812349at2"/>
<feature type="transmembrane region" description="Helical" evidence="2">
    <location>
        <begin position="116"/>
        <end position="138"/>
    </location>
</feature>
<dbReference type="Pfam" id="PF05656">
    <property type="entry name" value="DUF805"/>
    <property type="match status" value="1"/>
</dbReference>
<keyword evidence="2" id="KW-0812">Transmembrane</keyword>